<keyword evidence="1" id="KW-0175">Coiled coil</keyword>
<sequence>MSKYSVKIVTVNYNVSYNDIEKYFEKSCYSVVSRIDFAPATINSDHSNKKGLIKAVKTPNKKTVYVYFDKVNMSHDLFKTLFEDDGTIKKSETNYPISFVFKMEENGDEWRINANLAPMSAEDCYDKFNHIYKDSNYLYYQMKKQLIEKNYEMAELNKRYQFNELKKNYEIFELKNENTKLKESIIKLNIENDIVNNELNSLINECENLKNENSDLILTNDDLHKDVDDLSTVVQHLENYESHAKQAYSKHMSDIHELTKASLIFGNIMLNHNYNYAQFIGSLYSDEMSTDKLKDVGEKLSKISEEIQDQMRVNYKIICDTLFIDKNVSYLRNYNDTIKVIKNYLNENYQKNQNVV</sequence>
<name>A0A6C0H5Z9_9ZZZZ</name>
<accession>A0A6C0H5Z9</accession>
<evidence type="ECO:0000256" key="1">
    <source>
        <dbReference type="SAM" id="Coils"/>
    </source>
</evidence>
<evidence type="ECO:0000313" key="2">
    <source>
        <dbReference type="EMBL" id="QHT75991.1"/>
    </source>
</evidence>
<organism evidence="2">
    <name type="scientific">viral metagenome</name>
    <dbReference type="NCBI Taxonomy" id="1070528"/>
    <lineage>
        <taxon>unclassified sequences</taxon>
        <taxon>metagenomes</taxon>
        <taxon>organismal metagenomes</taxon>
    </lineage>
</organism>
<reference evidence="2" key="1">
    <citation type="journal article" date="2020" name="Nature">
        <title>Giant virus diversity and host interactions through global metagenomics.</title>
        <authorList>
            <person name="Schulz F."/>
            <person name="Roux S."/>
            <person name="Paez-Espino D."/>
            <person name="Jungbluth S."/>
            <person name="Walsh D.A."/>
            <person name="Denef V.J."/>
            <person name="McMahon K.D."/>
            <person name="Konstantinidis K.T."/>
            <person name="Eloe-Fadrosh E.A."/>
            <person name="Kyrpides N.C."/>
            <person name="Woyke T."/>
        </authorList>
    </citation>
    <scope>NUCLEOTIDE SEQUENCE</scope>
    <source>
        <strain evidence="2">GVMAG-M-3300023179-71</strain>
    </source>
</reference>
<dbReference type="AlphaFoldDB" id="A0A6C0H5Z9"/>
<protein>
    <submittedName>
        <fullName evidence="2">Uncharacterized protein</fullName>
    </submittedName>
</protein>
<dbReference type="EMBL" id="MN739886">
    <property type="protein sequence ID" value="QHT75991.1"/>
    <property type="molecule type" value="Genomic_DNA"/>
</dbReference>
<proteinExistence type="predicted"/>
<feature type="coiled-coil region" evidence="1">
    <location>
        <begin position="162"/>
        <end position="226"/>
    </location>
</feature>